<feature type="transmembrane region" description="Helical" evidence="8">
    <location>
        <begin position="1232"/>
        <end position="1251"/>
    </location>
</feature>
<dbReference type="GO" id="GO:0016887">
    <property type="term" value="F:ATP hydrolysis activity"/>
    <property type="evidence" value="ECO:0007669"/>
    <property type="project" value="InterPro"/>
</dbReference>
<dbReference type="SMART" id="SM00382">
    <property type="entry name" value="AAA"/>
    <property type="match status" value="2"/>
</dbReference>
<protein>
    <submittedName>
        <fullName evidence="12 13">ATP-binding cassette sub-family A member 13 isoform X1</fullName>
    </submittedName>
</protein>
<dbReference type="PROSITE" id="PS50893">
    <property type="entry name" value="ABC_TRANSPORTER_2"/>
    <property type="match status" value="2"/>
</dbReference>
<keyword evidence="11" id="KW-1185">Reference proteome</keyword>
<evidence type="ECO:0000313" key="13">
    <source>
        <dbReference type="RefSeq" id="XP_016988641.1"/>
    </source>
</evidence>
<evidence type="ECO:0000256" key="8">
    <source>
        <dbReference type="SAM" id="Phobius"/>
    </source>
</evidence>
<feature type="transmembrane region" description="Helical" evidence="8">
    <location>
        <begin position="1509"/>
        <end position="1535"/>
    </location>
</feature>
<reference evidence="10" key="3">
    <citation type="submission" date="2025-05" db="UniProtKB">
        <authorList>
            <consortium name="EnsemblMetazoa"/>
        </authorList>
    </citation>
    <scope>IDENTIFICATION</scope>
</reference>
<dbReference type="Pfam" id="PF00005">
    <property type="entry name" value="ABC_tran"/>
    <property type="match status" value="2"/>
</dbReference>
<dbReference type="GeneID" id="108051159"/>
<reference evidence="12 13" key="2">
    <citation type="submission" date="2025-04" db="UniProtKB">
        <authorList>
            <consortium name="RefSeq"/>
        </authorList>
    </citation>
    <scope>IDENTIFICATION</scope>
</reference>
<feature type="region of interest" description="Disordered" evidence="7">
    <location>
        <begin position="1171"/>
        <end position="1201"/>
    </location>
</feature>
<feature type="compositionally biased region" description="Acidic residues" evidence="7">
    <location>
        <begin position="500"/>
        <end position="513"/>
    </location>
</feature>
<dbReference type="FunFam" id="3.40.50.300:FF:001253">
    <property type="entry name" value="ATP-binding cassette protein subfamily A, member 10"/>
    <property type="match status" value="1"/>
</dbReference>
<feature type="transmembrane region" description="Helical" evidence="8">
    <location>
        <begin position="1479"/>
        <end position="1497"/>
    </location>
</feature>
<dbReference type="GO" id="GO:0140359">
    <property type="term" value="F:ABC-type transporter activity"/>
    <property type="evidence" value="ECO:0007669"/>
    <property type="project" value="InterPro"/>
</dbReference>
<feature type="transmembrane region" description="Helical" evidence="8">
    <location>
        <begin position="1442"/>
        <end position="1473"/>
    </location>
</feature>
<dbReference type="PANTHER" id="PTHR19229">
    <property type="entry name" value="ATP-BINDING CASSETTE TRANSPORTER SUBFAMILY A ABCA"/>
    <property type="match status" value="1"/>
</dbReference>
<feature type="transmembrane region" description="Helical" evidence="8">
    <location>
        <begin position="1401"/>
        <end position="1421"/>
    </location>
</feature>
<feature type="region of interest" description="Disordered" evidence="7">
    <location>
        <begin position="499"/>
        <end position="571"/>
    </location>
</feature>
<feature type="transmembrane region" description="Helical" evidence="8">
    <location>
        <begin position="26"/>
        <end position="45"/>
    </location>
</feature>
<evidence type="ECO:0000256" key="2">
    <source>
        <dbReference type="ARBA" id="ARBA00022692"/>
    </source>
</evidence>
<gene>
    <name evidence="12 13" type="primary">LOC108051159</name>
    <name evidence="10" type="synonym">108051159</name>
</gene>
<keyword evidence="5 8" id="KW-1133">Transmembrane helix</keyword>
<accession>A0A6P4FTZ5</accession>
<feature type="transmembrane region" description="Helical" evidence="8">
    <location>
        <begin position="823"/>
        <end position="843"/>
    </location>
</feature>
<organism evidence="13">
    <name type="scientific">Drosophila rhopaloa</name>
    <name type="common">Fruit fly</name>
    <dbReference type="NCBI Taxonomy" id="1041015"/>
    <lineage>
        <taxon>Eukaryota</taxon>
        <taxon>Metazoa</taxon>
        <taxon>Ecdysozoa</taxon>
        <taxon>Arthropoda</taxon>
        <taxon>Hexapoda</taxon>
        <taxon>Insecta</taxon>
        <taxon>Pterygota</taxon>
        <taxon>Neoptera</taxon>
        <taxon>Endopterygota</taxon>
        <taxon>Diptera</taxon>
        <taxon>Brachycera</taxon>
        <taxon>Muscomorpha</taxon>
        <taxon>Ephydroidea</taxon>
        <taxon>Drosophilidae</taxon>
        <taxon>Drosophila</taxon>
        <taxon>Sophophora</taxon>
    </lineage>
</organism>
<dbReference type="Proteomes" id="UP001652680">
    <property type="component" value="Unassembled WGS sequence"/>
</dbReference>
<dbReference type="InterPro" id="IPR003593">
    <property type="entry name" value="AAA+_ATPase"/>
</dbReference>
<dbReference type="EnsemblMetazoa" id="XM_017133151.2">
    <property type="protein sequence ID" value="XP_016988640.1"/>
    <property type="gene ID" value="LOC108051159"/>
</dbReference>
<dbReference type="PANTHER" id="PTHR19229:SF241">
    <property type="entry name" value="ABC TRANSPORTER DOMAIN-CONTAINING PROTEIN"/>
    <property type="match status" value="1"/>
</dbReference>
<dbReference type="InterPro" id="IPR027417">
    <property type="entry name" value="P-loop_NTPase"/>
</dbReference>
<feature type="transmembrane region" description="Helical" evidence="8">
    <location>
        <begin position="1598"/>
        <end position="1620"/>
    </location>
</feature>
<evidence type="ECO:0000313" key="11">
    <source>
        <dbReference type="Proteomes" id="UP001652680"/>
    </source>
</evidence>
<evidence type="ECO:0000256" key="3">
    <source>
        <dbReference type="ARBA" id="ARBA00022741"/>
    </source>
</evidence>
<evidence type="ECO:0000259" key="9">
    <source>
        <dbReference type="PROSITE" id="PS50893"/>
    </source>
</evidence>
<dbReference type="SUPFAM" id="SSF52540">
    <property type="entry name" value="P-loop containing nucleoside triphosphate hydrolases"/>
    <property type="match status" value="2"/>
</dbReference>
<feature type="compositionally biased region" description="Basic and acidic residues" evidence="7">
    <location>
        <begin position="549"/>
        <end position="561"/>
    </location>
</feature>
<evidence type="ECO:0000256" key="5">
    <source>
        <dbReference type="ARBA" id="ARBA00022989"/>
    </source>
</evidence>
<feature type="transmembrane region" description="Helical" evidence="8">
    <location>
        <begin position="645"/>
        <end position="664"/>
    </location>
</feature>
<dbReference type="CDD" id="cd03263">
    <property type="entry name" value="ABC_subfamily_A"/>
    <property type="match status" value="2"/>
</dbReference>
<evidence type="ECO:0000313" key="10">
    <source>
        <dbReference type="EnsemblMetazoa" id="XP_016988640.1"/>
    </source>
</evidence>
<keyword evidence="2 8" id="KW-0812">Transmembrane</keyword>
<evidence type="ECO:0000313" key="12">
    <source>
        <dbReference type="RefSeq" id="XP_016988640.1"/>
    </source>
</evidence>
<dbReference type="InterPro" id="IPR003439">
    <property type="entry name" value="ABC_transporter-like_ATP-bd"/>
</dbReference>
<dbReference type="GO" id="GO:0005524">
    <property type="term" value="F:ATP binding"/>
    <property type="evidence" value="ECO:0007669"/>
    <property type="project" value="UniProtKB-KW"/>
</dbReference>
<name>A0A6P4FTZ5_DRORH</name>
<dbReference type="Gene3D" id="3.40.50.300">
    <property type="entry name" value="P-loop containing nucleotide triphosphate hydrolases"/>
    <property type="match status" value="2"/>
</dbReference>
<dbReference type="Pfam" id="PF12698">
    <property type="entry name" value="ABC2_membrane_3"/>
    <property type="match status" value="2"/>
</dbReference>
<evidence type="ECO:0000256" key="1">
    <source>
        <dbReference type="ARBA" id="ARBA00004141"/>
    </source>
</evidence>
<dbReference type="InterPro" id="IPR013525">
    <property type="entry name" value="ABC2_TM"/>
</dbReference>
<keyword evidence="3" id="KW-0547">Nucleotide-binding</keyword>
<dbReference type="RefSeq" id="XP_016988641.1">
    <property type="nucleotide sequence ID" value="XM_017133152.1"/>
</dbReference>
<comment type="subcellular location">
    <subcellularLocation>
        <location evidence="1">Membrane</location>
        <topology evidence="1">Multi-pass membrane protein</topology>
    </subcellularLocation>
</comment>
<dbReference type="CTD" id="318066"/>
<dbReference type="OrthoDB" id="8061355at2759"/>
<dbReference type="FunFam" id="3.40.50.300:FF:001574">
    <property type="entry name" value="Uncharacterized protein, isoform C"/>
    <property type="match status" value="1"/>
</dbReference>
<reference evidence="11" key="1">
    <citation type="journal article" date="2021" name="Elife">
        <title>Highly contiguous assemblies of 101 drosophilid genomes.</title>
        <authorList>
            <person name="Kim B.Y."/>
            <person name="Wang J.R."/>
            <person name="Miller D.E."/>
            <person name="Barmina O."/>
            <person name="Delaney E."/>
            <person name="Thompson A."/>
            <person name="Comeault A.A."/>
            <person name="Peede D."/>
            <person name="D'Agostino E.R."/>
            <person name="Pelaez J."/>
            <person name="Aguilar J.M."/>
            <person name="Haji D."/>
            <person name="Matsunaga T."/>
            <person name="Armstrong E.E."/>
            <person name="Zych M."/>
            <person name="Ogawa Y."/>
            <person name="Stamenkovic-Radak M."/>
            <person name="Jelic M."/>
            <person name="Veselinovic M.S."/>
            <person name="Tanaskovic M."/>
            <person name="Eric P."/>
            <person name="Gao J.J."/>
            <person name="Katoh T.K."/>
            <person name="Toda M.J."/>
            <person name="Watabe H."/>
            <person name="Watada M."/>
            <person name="Davis J.S."/>
            <person name="Moyle L.C."/>
            <person name="Manoli G."/>
            <person name="Bertolini E."/>
            <person name="Kostal V."/>
            <person name="Hawley R.S."/>
            <person name="Takahashi A."/>
            <person name="Jones C.D."/>
            <person name="Price D.K."/>
            <person name="Whiteman N."/>
            <person name="Kopp A."/>
            <person name="Matute D.R."/>
            <person name="Petrov D.A."/>
        </authorList>
    </citation>
    <scope>NUCLEOTIDE SEQUENCE [LARGE SCALE GENOMIC DNA]</scope>
</reference>
<feature type="domain" description="ABC transporter" evidence="9">
    <location>
        <begin position="1664"/>
        <end position="1882"/>
    </location>
</feature>
<feature type="transmembrane region" description="Helical" evidence="8">
    <location>
        <begin position="750"/>
        <end position="770"/>
    </location>
</feature>
<sequence length="2019" mass="227324">MRMHLNGREVRELLRKDLLVRWRQKGLSLILLAWPVMIFMLLYLIRLKYGSKEVEACQYPTRLLPTKNQVVPAAFSYICSIENRCQPAQPYEEYSHWKEAPLHSVIDVVNAFVTDERLHKAVVELAEKANFVSAITTLITSDRLDIIRSNISEIISLVPEIERRMNYSFDIKHLFSNRETFVKLGVLLCGHPFPNTDTIPLVNEILESEDFSEANDAELDAMPNRRRRRSENNLPTDWRPTKYCKRLYMDVTSTNQGKLTWNTIKPIIQGRILYTPANVVTDSVVKFSNATFEELDRLKQLSRAAATIMTKLHTNATFQEAFDNLLKLAKSPLVKSLVGDDFDIGEIERVFQYIRTNQLIYDILTTVADLMDCVSADRFEAVGSVEELQRRAYELNQNKFFLAALNLEDVGLKQSSYRLHMDTDNTQPTFENRNRFWFPGPADSMVIDLKYHRGFVQLKQMVDLGIIKSKRDEAGFPEEDPLESGRSLSSLFSIKHVETDLSDDDDDDDDLDLSLEKSGATQKSPPSADDQEATTIPSAAKDEEIDGVTTKEEGVTTKEEEGVTTDHPTVNGEPDLLLLNDEDVLKRSKRQGLLDLLGLFGGLNANKKNKFEVDNMQFYTKQFPYPAFLNDVFKRGLYLAQGVQVAYLLGLVVFVALCVRERIWMRESRNSMLLRSMGLKAHSELVAWALMSFVELCVIFVLISVVLYSGGILGYTNWFFMMFYCLSFGVCLISFCYMCSNFFNSANIGAVASALLFFISLCPFIIVLMFDAKLSVFESFLVDLSFTTAFAKGWSELMRMELQQEGLTLGHLVQVGPARSECAMALLMFLLDFLLYAVIGLTYQRFKKNNYSFVKVTRSQLDDKLGASLANVTKLYGSKCAVSNLSLDFARNQVSCLLGRNGAGKSTLIKLLTGQIRQSSGKVLLAGEHQVGVCWQDNILIPTLTAREHLQLYAQIKMQPSGGSDGAEEVRTEVARTLQSLNFGQHESYPAWQLSGGYRRRLCVAIAFIASPSVVILDEPCNGVDAKARKDIWQLIERLRQGRAVIFATHFLDEAKYLSDSLVIMRNGRIIAQHSRDSLQQLCTSSYSIRMRCADATGVAYIVQRAQQLLPRSQVIHAGATEHPHSLTISASYAEHLTPGAVEFLELLQTQEAAGAVADVELTSSSSLEQEFEQLNRRNGPDEPAAPRRSNGERNGVVGGLATISEDPPTACKQFRLLMGKRLRHLSRNYRLLLYVLLLPALFELCAMWFVSYRLEDDFDTVLPLSRSLYPKTAQFLSEEKVTSLTEQLHPRLRTSCDELGECREFNDSESAYNWVMNSWDEYRERRYGGYGLNGSGATVWYNNKGYHSMVAWLNDLNSELLRTTLNDSDYGILTLNEPWKLGYSELSTSSILRQAGDGSMVFILLIAFGLVVAAGSVYLVKERVNGEKLQQRLCGVSAVTYWLVAFVWDYLVMVLGLIVCLAVILMFGMPVFVDRQQLVGIIGLSLAFSFACVPAVHVAEKIFSDSSIAIVSIFCANLIIPLVTMGIVLILGVVGDGPAWDSWRHALNQVFLIFPIHALGDGFLELCKNYMVALVFRRYDIDSYKHPLASDLLGRHFTALLVVGVVGLILNVLIEWHLLRRLWQRVERLLDCTYRRELDKLGQLKLVNIQSIFKSCVAAGEAVRAENLWLAYRRGNYAVRQVHFSVQKGECFGLLGKNGAGKSTIFKMLTGQLQPNVGHIYFEQPGVSYCPQSNPLDPLLTASECIRFYGRLRGIRDLEQFLDRVLDTYELRPYKDIQVRNLSGGNRRKLTVAITCCGCTPTVLMDEPTSDMDPVTRDMVYATIEQLLLARRAVVLTSHSVSEIEHLCHRVAVLRSGQVIASDSPERLKAEHGGYYAVTCFCGPAHQAILSRSLGQRLPGARDLQHYGHSLRFLVRIRSPGTLGDAPLLSELFAILRDLCVDVARFSLTRCRFETVFERILDSCEPNGTTTNGVHKEQQQQQQRQQDGLRKDLPSKSAAVEGSLETGYIHCGYEETRT</sequence>
<proteinExistence type="predicted"/>
<feature type="domain" description="ABC transporter" evidence="9">
    <location>
        <begin position="867"/>
        <end position="1092"/>
    </location>
</feature>
<evidence type="ECO:0000256" key="4">
    <source>
        <dbReference type="ARBA" id="ARBA00022840"/>
    </source>
</evidence>
<evidence type="ECO:0000256" key="7">
    <source>
        <dbReference type="SAM" id="MobiDB-lite"/>
    </source>
</evidence>
<keyword evidence="6 8" id="KW-0472">Membrane</keyword>
<feature type="transmembrane region" description="Helical" evidence="8">
    <location>
        <begin position="685"/>
        <end position="709"/>
    </location>
</feature>
<dbReference type="InterPro" id="IPR026082">
    <property type="entry name" value="ABCA"/>
</dbReference>
<dbReference type="GO" id="GO:0005319">
    <property type="term" value="F:lipid transporter activity"/>
    <property type="evidence" value="ECO:0007669"/>
    <property type="project" value="TreeGrafter"/>
</dbReference>
<feature type="region of interest" description="Disordered" evidence="7">
    <location>
        <begin position="1969"/>
        <end position="1998"/>
    </location>
</feature>
<keyword evidence="4 12" id="KW-0067">ATP-binding</keyword>
<dbReference type="GO" id="GO:0016020">
    <property type="term" value="C:membrane"/>
    <property type="evidence" value="ECO:0007669"/>
    <property type="project" value="UniProtKB-SubCell"/>
</dbReference>
<dbReference type="RefSeq" id="XP_016988640.1">
    <property type="nucleotide sequence ID" value="XM_017133151.1"/>
</dbReference>
<feature type="transmembrane region" description="Helical" evidence="8">
    <location>
        <begin position="715"/>
        <end position="738"/>
    </location>
</feature>
<evidence type="ECO:0000256" key="6">
    <source>
        <dbReference type="ARBA" id="ARBA00023136"/>
    </source>
</evidence>